<reference evidence="1 2" key="1">
    <citation type="submission" date="2019-12" db="EMBL/GenBank/DDBJ databases">
        <title>Genomic-based taxomic classification of the family Erythrobacteraceae.</title>
        <authorList>
            <person name="Xu L."/>
        </authorList>
    </citation>
    <scope>NUCLEOTIDE SEQUENCE [LARGE SCALE GENOMIC DNA]</scope>
    <source>
        <strain evidence="1 2">MCCC 1A09965</strain>
    </source>
</reference>
<dbReference type="EMBL" id="WTYN01000001">
    <property type="protein sequence ID" value="MXO62809.1"/>
    <property type="molecule type" value="Genomic_DNA"/>
</dbReference>
<dbReference type="Proteomes" id="UP000445582">
    <property type="component" value="Unassembled WGS sequence"/>
</dbReference>
<name>A0A844YHK3_9SPHN</name>
<protein>
    <recommendedName>
        <fullName evidence="3">Lipoprotein</fullName>
    </recommendedName>
</protein>
<dbReference type="PROSITE" id="PS51257">
    <property type="entry name" value="PROKAR_LIPOPROTEIN"/>
    <property type="match status" value="1"/>
</dbReference>
<dbReference type="RefSeq" id="WP_160673370.1">
    <property type="nucleotide sequence ID" value="NZ_WTYN01000001.1"/>
</dbReference>
<comment type="caution">
    <text evidence="1">The sequence shown here is derived from an EMBL/GenBank/DDBJ whole genome shotgun (WGS) entry which is preliminary data.</text>
</comment>
<keyword evidence="2" id="KW-1185">Reference proteome</keyword>
<evidence type="ECO:0008006" key="3">
    <source>
        <dbReference type="Google" id="ProtNLM"/>
    </source>
</evidence>
<accession>A0A844YHK3</accession>
<organism evidence="1 2">
    <name type="scientific">Qipengyuania oceanensis</name>
    <dbReference type="NCBI Taxonomy" id="1463597"/>
    <lineage>
        <taxon>Bacteria</taxon>
        <taxon>Pseudomonadati</taxon>
        <taxon>Pseudomonadota</taxon>
        <taxon>Alphaproteobacteria</taxon>
        <taxon>Sphingomonadales</taxon>
        <taxon>Erythrobacteraceae</taxon>
        <taxon>Qipengyuania</taxon>
    </lineage>
</organism>
<evidence type="ECO:0000313" key="2">
    <source>
        <dbReference type="Proteomes" id="UP000445582"/>
    </source>
</evidence>
<dbReference type="OrthoDB" id="7409928at2"/>
<sequence>MRITTFTIVAAGALALGGCANQYGGLGGGGILGGILGGNDGYGDYNQSGSNEFERAAYNACGKEASRYGRVAIDRVQQTSREIVQVVGRIDTRDSSRDQFYCSFRNDGRIVDFQLR</sequence>
<gene>
    <name evidence="1" type="ORF">GRI48_07295</name>
</gene>
<proteinExistence type="predicted"/>
<dbReference type="AlphaFoldDB" id="A0A844YHK3"/>
<evidence type="ECO:0000313" key="1">
    <source>
        <dbReference type="EMBL" id="MXO62809.1"/>
    </source>
</evidence>